<accession>A0A840BK36</accession>
<evidence type="ECO:0000313" key="1">
    <source>
        <dbReference type="EMBL" id="MBB4012983.1"/>
    </source>
</evidence>
<dbReference type="Proteomes" id="UP000561045">
    <property type="component" value="Unassembled WGS sequence"/>
</dbReference>
<dbReference type="AlphaFoldDB" id="A0A840BK36"/>
<proteinExistence type="predicted"/>
<name>A0A840BK36_9RHOO</name>
<keyword evidence="2" id="KW-1185">Reference proteome</keyword>
<dbReference type="RefSeq" id="WP_183634744.1">
    <property type="nucleotide sequence ID" value="NZ_BAABLE010000011.1"/>
</dbReference>
<sequence>MAEGGQTGGEEGRHCTSPIAVQFTYSGIATNDSEYTRTVSGARATDQDQTSAMAAAGYRPNLRKRGSLHAVFDGRNMLTRYSSPIERHRLAIVGDRLARDDVERFDLESAPQETHNLGLDRAKHASVPESMRENSNSRSCARLTSMTGVRCRISKASIGRSIASTLDIKATQHPLGSPAT</sequence>
<comment type="caution">
    <text evidence="1">The sequence shown here is derived from an EMBL/GenBank/DDBJ whole genome shotgun (WGS) entry which is preliminary data.</text>
</comment>
<evidence type="ECO:0000313" key="2">
    <source>
        <dbReference type="Proteomes" id="UP000561045"/>
    </source>
</evidence>
<reference evidence="1 2" key="1">
    <citation type="submission" date="2020-08" db="EMBL/GenBank/DDBJ databases">
        <title>Genomic Encyclopedia of Type Strains, Phase IV (KMG-IV): sequencing the most valuable type-strain genomes for metagenomic binning, comparative biology and taxonomic classification.</title>
        <authorList>
            <person name="Goeker M."/>
        </authorList>
    </citation>
    <scope>NUCLEOTIDE SEQUENCE [LARGE SCALE GENOMIC DNA]</scope>
    <source>
        <strain evidence="1 2">DSM 106739</strain>
    </source>
</reference>
<dbReference type="EMBL" id="JACIET010000001">
    <property type="protein sequence ID" value="MBB4012983.1"/>
    <property type="molecule type" value="Genomic_DNA"/>
</dbReference>
<gene>
    <name evidence="1" type="ORF">GGR36_002291</name>
</gene>
<organism evidence="1 2">
    <name type="scientific">Niveibacterium umoris</name>
    <dbReference type="NCBI Taxonomy" id="1193620"/>
    <lineage>
        <taxon>Bacteria</taxon>
        <taxon>Pseudomonadati</taxon>
        <taxon>Pseudomonadota</taxon>
        <taxon>Betaproteobacteria</taxon>
        <taxon>Rhodocyclales</taxon>
        <taxon>Rhodocyclaceae</taxon>
        <taxon>Niveibacterium</taxon>
    </lineage>
</organism>
<protein>
    <submittedName>
        <fullName evidence="1">Uncharacterized protein</fullName>
    </submittedName>
</protein>